<dbReference type="OrthoDB" id="9421at2157"/>
<evidence type="ECO:0000313" key="6">
    <source>
        <dbReference type="EMBL" id="ELZ03577.1"/>
    </source>
</evidence>
<comment type="similarity">
    <text evidence="2 3">Belongs to the peptidase T1A family.</text>
</comment>
<keyword evidence="1 2" id="KW-0647">Proteasome</keyword>
<gene>
    <name evidence="6" type="ORF">C480_14470</name>
</gene>
<keyword evidence="7" id="KW-1185">Reference proteome</keyword>
<dbReference type="EMBL" id="AOIP01000032">
    <property type="protein sequence ID" value="ELZ03577.1"/>
    <property type="molecule type" value="Genomic_DNA"/>
</dbReference>
<dbReference type="PATRIC" id="fig|1227491.4.peg.2968"/>
<proteinExistence type="inferred from homology"/>
<dbReference type="AlphaFoldDB" id="M0AZ51"/>
<evidence type="ECO:0000256" key="3">
    <source>
        <dbReference type="RuleBase" id="RU000552"/>
    </source>
</evidence>
<comment type="subcellular location">
    <subcellularLocation>
        <location evidence="3">Cytoplasm</location>
    </subcellularLocation>
</comment>
<dbReference type="SUPFAM" id="SSF56235">
    <property type="entry name" value="N-terminal nucleophile aminohydrolases (Ntn hydrolases)"/>
    <property type="match status" value="1"/>
</dbReference>
<feature type="region of interest" description="Disordered" evidence="4">
    <location>
        <begin position="124"/>
        <end position="198"/>
    </location>
</feature>
<evidence type="ECO:0000313" key="7">
    <source>
        <dbReference type="Proteomes" id="UP000011591"/>
    </source>
</evidence>
<dbReference type="GO" id="GO:0004175">
    <property type="term" value="F:endopeptidase activity"/>
    <property type="evidence" value="ECO:0007669"/>
    <property type="project" value="UniProtKB-ARBA"/>
</dbReference>
<sequence>MNASSRQQAYDRGHTIFSPDGRLYQVEYAREAVERGSPSVGVVTSEGVVLAARKRVRSPLLEPDSVEKIHRVDDHLAVATAGHAADARQLVDAARKRCQQHRLQYGEPITVSVLASDLADHIQEQTQSGGTRPYGAAVLVGGVDPGPGPSPDPSPNPDSSPASDNRSADEIEPEPEHESVTDRTAQPALYEVDPGGTFYGWRGTAIGDGTAEIRSFLETELGGGDSSETQALTRDHGLSIALDALATTAADDRPLSPTTVTARVLGPEPESESSSGQSTPVGDDELERILDALE</sequence>
<name>M0AZ51_9EURY</name>
<dbReference type="PROSITE" id="PS00388">
    <property type="entry name" value="PROTEASOME_ALPHA_1"/>
    <property type="match status" value="1"/>
</dbReference>
<dbReference type="GO" id="GO:0006511">
    <property type="term" value="P:ubiquitin-dependent protein catabolic process"/>
    <property type="evidence" value="ECO:0007669"/>
    <property type="project" value="InterPro"/>
</dbReference>
<evidence type="ECO:0000259" key="5">
    <source>
        <dbReference type="PROSITE" id="PS00388"/>
    </source>
</evidence>
<dbReference type="InterPro" id="IPR029055">
    <property type="entry name" value="Ntn_hydrolases_N"/>
</dbReference>
<dbReference type="Pfam" id="PF00227">
    <property type="entry name" value="Proteasome"/>
    <property type="match status" value="2"/>
</dbReference>
<evidence type="ECO:0000256" key="2">
    <source>
        <dbReference type="PROSITE-ProRule" id="PRU00808"/>
    </source>
</evidence>
<feature type="compositionally biased region" description="Basic and acidic residues" evidence="4">
    <location>
        <begin position="166"/>
        <end position="181"/>
    </location>
</feature>
<dbReference type="PANTHER" id="PTHR11599">
    <property type="entry name" value="PROTEASOME SUBUNIT ALPHA/BETA"/>
    <property type="match status" value="1"/>
</dbReference>
<evidence type="ECO:0000256" key="4">
    <source>
        <dbReference type="SAM" id="MobiDB-lite"/>
    </source>
</evidence>
<comment type="caution">
    <text evidence="6">The sequence shown here is derived from an EMBL/GenBank/DDBJ whole genome shotgun (WGS) entry which is preliminary data.</text>
</comment>
<dbReference type="InterPro" id="IPR000426">
    <property type="entry name" value="Proteasome_asu_N"/>
</dbReference>
<dbReference type="InterPro" id="IPR023332">
    <property type="entry name" value="Proteasome_alpha-type"/>
</dbReference>
<dbReference type="PROSITE" id="PS51475">
    <property type="entry name" value="PROTEASOME_ALPHA_2"/>
    <property type="match status" value="1"/>
</dbReference>
<dbReference type="RefSeq" id="WP_006666320.1">
    <property type="nucleotide sequence ID" value="NZ_AOIP01000032.1"/>
</dbReference>
<comment type="subunit">
    <text evidence="3">The 20S proteasome core is composed of 14 alpha and 14 beta subunits that assemble into four stacked heptameric rings, resulting in a barrel-shaped structure. The two inner rings, each composed of seven catalytic beta subunits, are sandwiched by two outer rings, each composed of seven alpha subunits. The catalytic chamber with the active sites is on the inside of the barrel. Has a gated structure, the ends of the cylinder being occluded by the N-termini of the alpha-subunits. Is capped at one or both ends by the proteasome regulatory ATPase, PAN.</text>
</comment>
<feature type="compositionally biased region" description="Low complexity" evidence="4">
    <location>
        <begin position="266"/>
        <end position="281"/>
    </location>
</feature>
<dbReference type="InterPro" id="IPR001353">
    <property type="entry name" value="Proteasome_sua/b"/>
</dbReference>
<keyword evidence="6" id="KW-0378">Hydrolase</keyword>
<organism evidence="6 7">
    <name type="scientific">Natrialba aegyptia DSM 13077</name>
    <dbReference type="NCBI Taxonomy" id="1227491"/>
    <lineage>
        <taxon>Archaea</taxon>
        <taxon>Methanobacteriati</taxon>
        <taxon>Methanobacteriota</taxon>
        <taxon>Stenosarchaea group</taxon>
        <taxon>Halobacteria</taxon>
        <taxon>Halobacteriales</taxon>
        <taxon>Natrialbaceae</taxon>
        <taxon>Natrialba</taxon>
    </lineage>
</organism>
<comment type="function">
    <text evidence="3">Component of the proteasome core, a large protease complex with broad specificity involved in protein degradation.</text>
</comment>
<dbReference type="NCBIfam" id="NF003075">
    <property type="entry name" value="PRK03996.1"/>
    <property type="match status" value="1"/>
</dbReference>
<dbReference type="GO" id="GO:0019773">
    <property type="term" value="C:proteasome core complex, alpha-subunit complex"/>
    <property type="evidence" value="ECO:0007669"/>
    <property type="project" value="UniProtKB-UniRule"/>
</dbReference>
<dbReference type="SMART" id="SM00948">
    <property type="entry name" value="Proteasome_A_N"/>
    <property type="match status" value="1"/>
</dbReference>
<evidence type="ECO:0000256" key="1">
    <source>
        <dbReference type="ARBA" id="ARBA00022942"/>
    </source>
</evidence>
<dbReference type="Proteomes" id="UP000011591">
    <property type="component" value="Unassembled WGS sequence"/>
</dbReference>
<dbReference type="Pfam" id="PF10584">
    <property type="entry name" value="Proteasome_A_N"/>
    <property type="match status" value="1"/>
</dbReference>
<dbReference type="CDD" id="cd01911">
    <property type="entry name" value="proteasome_alpha"/>
    <property type="match status" value="1"/>
</dbReference>
<reference evidence="6 7" key="1">
    <citation type="journal article" date="2014" name="PLoS Genet.">
        <title>Phylogenetically driven sequencing of extremely halophilic archaea reveals strategies for static and dynamic osmo-response.</title>
        <authorList>
            <person name="Becker E.A."/>
            <person name="Seitzer P.M."/>
            <person name="Tritt A."/>
            <person name="Larsen D."/>
            <person name="Krusor M."/>
            <person name="Yao A.I."/>
            <person name="Wu D."/>
            <person name="Madern D."/>
            <person name="Eisen J.A."/>
            <person name="Darling A.E."/>
            <person name="Facciotti M.T."/>
        </authorList>
    </citation>
    <scope>NUCLEOTIDE SEQUENCE [LARGE SCALE GENOMIC DNA]</scope>
    <source>
        <strain evidence="6 7">DSM 13077</strain>
    </source>
</reference>
<feature type="region of interest" description="Disordered" evidence="4">
    <location>
        <begin position="251"/>
        <end position="294"/>
    </location>
</feature>
<accession>M0AZ51</accession>
<feature type="compositionally biased region" description="Pro residues" evidence="4">
    <location>
        <begin position="146"/>
        <end position="158"/>
    </location>
</feature>
<feature type="domain" description="Proteasome alpha-type subunits" evidence="5">
    <location>
        <begin position="10"/>
        <end position="32"/>
    </location>
</feature>
<dbReference type="GO" id="GO:0005737">
    <property type="term" value="C:cytoplasm"/>
    <property type="evidence" value="ECO:0007669"/>
    <property type="project" value="UniProtKB-SubCell"/>
</dbReference>
<dbReference type="InterPro" id="IPR050115">
    <property type="entry name" value="Proteasome_alpha"/>
</dbReference>
<protein>
    <recommendedName>
        <fullName evidence="3">Proteasome subunit alpha</fullName>
    </recommendedName>
</protein>
<dbReference type="Gene3D" id="3.60.20.10">
    <property type="entry name" value="Glutamine Phosphoribosylpyrophosphate, subunit 1, domain 1"/>
    <property type="match status" value="1"/>
</dbReference>